<proteinExistence type="predicted"/>
<dbReference type="EMBL" id="AAWS01000003">
    <property type="protein sequence ID" value="EAY31452.1"/>
    <property type="molecule type" value="Genomic_DNA"/>
</dbReference>
<feature type="domain" description="Metallo-beta-lactamase" evidence="1">
    <location>
        <begin position="34"/>
        <end position="228"/>
    </location>
</feature>
<dbReference type="InterPro" id="IPR036866">
    <property type="entry name" value="RibonucZ/Hydroxyglut_hydro"/>
</dbReference>
<protein>
    <submittedName>
        <fullName evidence="2">Lipoyltransferase</fullName>
        <ecNumber evidence="2">2.3.1.-</ecNumber>
    </submittedName>
</protein>
<dbReference type="PANTHER" id="PTHR42663">
    <property type="entry name" value="HYDROLASE C777.06C-RELATED-RELATED"/>
    <property type="match status" value="1"/>
</dbReference>
<dbReference type="SUPFAM" id="SSF56281">
    <property type="entry name" value="Metallo-hydrolase/oxidoreductase"/>
    <property type="match status" value="1"/>
</dbReference>
<dbReference type="Proteomes" id="UP000004095">
    <property type="component" value="Unassembled WGS sequence"/>
</dbReference>
<dbReference type="EC" id="2.3.1.-" evidence="2"/>
<name>A1ZEE4_MICM2</name>
<sequence length="255" mass="29230">MKVTVLGSGTSQGVPVIACDCEVCQSLDYRDQRLRAAIHIEVDNQSIVVDTGPDFRQQMLRERITSLDAVLYTHQHKDHTAGMDDLRSFNFKQEKDVPVYARAEVMQQLKQEFAYIFVAKEKKYPGVLNIEEFIIENRPFDINGTTIIPIEVLHHKLPVFGFRVQNFTYVTDTNYIADNEIEKMKGTEFLILDALRKEEHISHFNIDQALEVIAKVQPKQAYLTHISHKMGLHADVNAELPENVQLAYDGLQIEC</sequence>
<dbReference type="OrthoDB" id="9781189at2"/>
<reference evidence="2 3" key="1">
    <citation type="submission" date="2007-01" db="EMBL/GenBank/DDBJ databases">
        <authorList>
            <person name="Haygood M."/>
            <person name="Podell S."/>
            <person name="Anderson C."/>
            <person name="Hopkinson B."/>
            <person name="Roe K."/>
            <person name="Barbeau K."/>
            <person name="Gaasterland T."/>
            <person name="Ferriera S."/>
            <person name="Johnson J."/>
            <person name="Kravitz S."/>
            <person name="Beeson K."/>
            <person name="Sutton G."/>
            <person name="Rogers Y.-H."/>
            <person name="Friedman R."/>
            <person name="Frazier M."/>
            <person name="Venter J.C."/>
        </authorList>
    </citation>
    <scope>NUCLEOTIDE SEQUENCE [LARGE SCALE GENOMIC DNA]</scope>
    <source>
        <strain evidence="2 3">ATCC 23134</strain>
    </source>
</reference>
<keyword evidence="2" id="KW-0808">Transferase</keyword>
<keyword evidence="3" id="KW-1185">Reference proteome</keyword>
<comment type="caution">
    <text evidence="2">The sequence shown here is derived from an EMBL/GenBank/DDBJ whole genome shotgun (WGS) entry which is preliminary data.</text>
</comment>
<dbReference type="AlphaFoldDB" id="A1ZEE4"/>
<dbReference type="PANTHER" id="PTHR42663:SF6">
    <property type="entry name" value="HYDROLASE C777.06C-RELATED"/>
    <property type="match status" value="1"/>
</dbReference>
<organism evidence="2 3">
    <name type="scientific">Microscilla marina ATCC 23134</name>
    <dbReference type="NCBI Taxonomy" id="313606"/>
    <lineage>
        <taxon>Bacteria</taxon>
        <taxon>Pseudomonadati</taxon>
        <taxon>Bacteroidota</taxon>
        <taxon>Cytophagia</taxon>
        <taxon>Cytophagales</taxon>
        <taxon>Microscillaceae</taxon>
        <taxon>Microscilla</taxon>
    </lineage>
</organism>
<dbReference type="GO" id="GO:0016746">
    <property type="term" value="F:acyltransferase activity"/>
    <property type="evidence" value="ECO:0007669"/>
    <property type="project" value="UniProtKB-KW"/>
</dbReference>
<dbReference type="InterPro" id="IPR001279">
    <property type="entry name" value="Metallo-B-lactamas"/>
</dbReference>
<evidence type="ECO:0000313" key="2">
    <source>
        <dbReference type="EMBL" id="EAY31452.1"/>
    </source>
</evidence>
<accession>A1ZEE4</accession>
<dbReference type="RefSeq" id="WP_002694033.1">
    <property type="nucleotide sequence ID" value="NZ_AAWS01000003.1"/>
</dbReference>
<gene>
    <name evidence="2" type="ORF">M23134_04285</name>
</gene>
<dbReference type="eggNOG" id="COG1235">
    <property type="taxonomic scope" value="Bacteria"/>
</dbReference>
<dbReference type="CDD" id="cd16279">
    <property type="entry name" value="metallo-hydrolase-like_MBL-fold"/>
    <property type="match status" value="1"/>
</dbReference>
<keyword evidence="2" id="KW-0012">Acyltransferase</keyword>
<evidence type="ECO:0000259" key="1">
    <source>
        <dbReference type="SMART" id="SM00849"/>
    </source>
</evidence>
<dbReference type="Pfam" id="PF12706">
    <property type="entry name" value="Lactamase_B_2"/>
    <property type="match status" value="1"/>
</dbReference>
<dbReference type="Gene3D" id="3.60.15.10">
    <property type="entry name" value="Ribonuclease Z/Hydroxyacylglutathione hydrolase-like"/>
    <property type="match status" value="1"/>
</dbReference>
<dbReference type="SMART" id="SM00849">
    <property type="entry name" value="Lactamase_B"/>
    <property type="match status" value="1"/>
</dbReference>
<evidence type="ECO:0000313" key="3">
    <source>
        <dbReference type="Proteomes" id="UP000004095"/>
    </source>
</evidence>